<evidence type="ECO:0000256" key="5">
    <source>
        <dbReference type="ARBA" id="ARBA00022801"/>
    </source>
</evidence>
<dbReference type="InterPro" id="IPR011146">
    <property type="entry name" value="HIT-like"/>
</dbReference>
<dbReference type="OrthoDB" id="680339at2759"/>
<dbReference type="GO" id="GO:0000166">
    <property type="term" value="F:nucleotide binding"/>
    <property type="evidence" value="ECO:0007669"/>
    <property type="project" value="UniProtKB-KW"/>
</dbReference>
<evidence type="ECO:0000256" key="9">
    <source>
        <dbReference type="PIRSR" id="PIRSR639383-2"/>
    </source>
</evidence>
<keyword evidence="5 12" id="KW-0378">Hydrolase</keyword>
<reference evidence="14" key="1">
    <citation type="submission" date="2020-11" db="EMBL/GenBank/DDBJ databases">
        <title>Kefir isolates.</title>
        <authorList>
            <person name="Marcisauskas S."/>
            <person name="Kim Y."/>
            <person name="Blasche S."/>
        </authorList>
    </citation>
    <scope>NUCLEOTIDE SEQUENCE</scope>
    <source>
        <strain evidence="14">Olga-1</strain>
    </source>
</reference>
<comment type="caution">
    <text evidence="14">The sequence shown here is derived from an EMBL/GenBank/DDBJ whole genome shotgun (WGS) entry which is preliminary data.</text>
</comment>
<feature type="short sequence motif" description="Histidine triad motif" evidence="11">
    <location>
        <begin position="93"/>
        <end position="97"/>
    </location>
</feature>
<evidence type="ECO:0000256" key="4">
    <source>
        <dbReference type="ARBA" id="ARBA00022741"/>
    </source>
</evidence>
<feature type="site" description="Important for induction of apoptosis" evidence="10">
    <location>
        <position position="112"/>
    </location>
</feature>
<evidence type="ECO:0000259" key="13">
    <source>
        <dbReference type="PROSITE" id="PS51084"/>
    </source>
</evidence>
<accession>A0A9P7BFF0</accession>
<comment type="catalytic activity">
    <reaction evidence="7 12">
        <text>P(1),P(3)-bis(5'-adenosyl) triphosphate + H2O = AMP + ADP + 2 H(+)</text>
        <dbReference type="Rhea" id="RHEA:13893"/>
        <dbReference type="ChEBI" id="CHEBI:15377"/>
        <dbReference type="ChEBI" id="CHEBI:15378"/>
        <dbReference type="ChEBI" id="CHEBI:58529"/>
        <dbReference type="ChEBI" id="CHEBI:456215"/>
        <dbReference type="ChEBI" id="CHEBI:456216"/>
        <dbReference type="EC" id="3.6.1.29"/>
    </reaction>
</comment>
<dbReference type="FunFam" id="3.30.428.10:FF:000011">
    <property type="entry name" value="Fragile histidine triad"/>
    <property type="match status" value="1"/>
</dbReference>
<dbReference type="SUPFAM" id="SSF54197">
    <property type="entry name" value="HIT-like"/>
    <property type="match status" value="1"/>
</dbReference>
<keyword evidence="4 12" id="KW-0547">Nucleotide-binding</keyword>
<dbReference type="InterPro" id="IPR051884">
    <property type="entry name" value="Bis(5'-adenosyl)-TPase_reg"/>
</dbReference>
<dbReference type="Gene3D" id="3.30.428.10">
    <property type="entry name" value="HIT-like"/>
    <property type="match status" value="1"/>
</dbReference>
<dbReference type="GO" id="GO:0047710">
    <property type="term" value="F:bis(5'-adenosyl)-triphosphatase activity"/>
    <property type="evidence" value="ECO:0007669"/>
    <property type="project" value="UniProtKB-UniRule"/>
</dbReference>
<evidence type="ECO:0000256" key="12">
    <source>
        <dbReference type="RuleBase" id="RU366076"/>
    </source>
</evidence>
<feature type="binding site" evidence="9">
    <location>
        <position position="82"/>
    </location>
    <ligand>
        <name>substrate</name>
    </ligand>
</feature>
<organism evidence="14 15">
    <name type="scientific">Pichia californica</name>
    <dbReference type="NCBI Taxonomy" id="460514"/>
    <lineage>
        <taxon>Eukaryota</taxon>
        <taxon>Fungi</taxon>
        <taxon>Dikarya</taxon>
        <taxon>Ascomycota</taxon>
        <taxon>Saccharomycotina</taxon>
        <taxon>Pichiomycetes</taxon>
        <taxon>Pichiales</taxon>
        <taxon>Pichiaceae</taxon>
        <taxon>Pichia</taxon>
    </lineage>
</organism>
<feature type="domain" description="HIT" evidence="13">
    <location>
        <begin position="1"/>
        <end position="112"/>
    </location>
</feature>
<evidence type="ECO:0000313" key="14">
    <source>
        <dbReference type="EMBL" id="KAG0690467.1"/>
    </source>
</evidence>
<feature type="binding site" evidence="9">
    <location>
        <position position="26"/>
    </location>
    <ligand>
        <name>substrate</name>
    </ligand>
</feature>
<keyword evidence="15" id="KW-1185">Reference proteome</keyword>
<dbReference type="PROSITE" id="PS51084">
    <property type="entry name" value="HIT_2"/>
    <property type="match status" value="1"/>
</dbReference>
<evidence type="ECO:0000256" key="2">
    <source>
        <dbReference type="ARBA" id="ARBA00012377"/>
    </source>
</evidence>
<comment type="cofactor">
    <cofactor evidence="1 12">
        <name>Mn(2+)</name>
        <dbReference type="ChEBI" id="CHEBI:29035"/>
    </cofactor>
</comment>
<feature type="binding site" evidence="9">
    <location>
        <begin position="88"/>
        <end position="91"/>
    </location>
    <ligand>
        <name>substrate</name>
    </ligand>
</feature>
<dbReference type="Pfam" id="PF01230">
    <property type="entry name" value="HIT"/>
    <property type="match status" value="1"/>
</dbReference>
<sequence length="195" mass="22661">MPLFFHKFPITSQVFHISKHSYALVNLKPIVSGHVLVVPLRRVPRLSDLPESESIDFFQTVQRVQKFISHIYCSDSINLGIQDGLAAGQSVPHVHCHIIPRYLKDGWGDGIYTALEESEGMMKKDFMIRNGWWKDVCQGMNVENDDERRPRTMGAMEKEADWLRKEMNQWMKNTGEWKQEFDIDPNSIVQEEGKQ</sequence>
<dbReference type="PANTHER" id="PTHR46243">
    <property type="entry name" value="BIS(5'-ADENOSYL)-TRIPHOSPHATASE"/>
    <property type="match status" value="1"/>
</dbReference>
<evidence type="ECO:0000256" key="8">
    <source>
        <dbReference type="PIRSR" id="PIRSR639383-1"/>
    </source>
</evidence>
<dbReference type="CDD" id="cd01275">
    <property type="entry name" value="FHIT"/>
    <property type="match status" value="1"/>
</dbReference>
<name>A0A9P7BFF0_9ASCO</name>
<evidence type="ECO:0000313" key="15">
    <source>
        <dbReference type="Proteomes" id="UP000697127"/>
    </source>
</evidence>
<dbReference type="EMBL" id="PUHW01000031">
    <property type="protein sequence ID" value="KAG0690467.1"/>
    <property type="molecule type" value="Genomic_DNA"/>
</dbReference>
<evidence type="ECO:0000256" key="11">
    <source>
        <dbReference type="PROSITE-ProRule" id="PRU00464"/>
    </source>
</evidence>
<evidence type="ECO:0000256" key="7">
    <source>
        <dbReference type="ARBA" id="ARBA00047780"/>
    </source>
</evidence>
<evidence type="ECO:0000256" key="10">
    <source>
        <dbReference type="PIRSR" id="PIRSR639383-3"/>
    </source>
</evidence>
<comment type="function">
    <text evidence="6">Cleaves A-5'-PPP-5'A to yield AMP and ADP. Can cleave all dinucleoside polyphosphates, provided the phosphate chain contains at least 3 phosphates and that 1 of the 2 bases composing the nucleotide is a purine. Is most effective on dinucleoside triphosphates. Negatively regulates intracellular dinucleoside polyphosphate levels, which elevate following heat shock.</text>
</comment>
<dbReference type="EC" id="3.6.1.29" evidence="2 12"/>
<evidence type="ECO:0000256" key="6">
    <source>
        <dbReference type="ARBA" id="ARBA00025241"/>
    </source>
</evidence>
<dbReference type="PANTHER" id="PTHR46243:SF1">
    <property type="entry name" value="BIS(5'-ADENOSYL)-TRIPHOSPHATASE"/>
    <property type="match status" value="1"/>
</dbReference>
<proteinExistence type="predicted"/>
<dbReference type="AlphaFoldDB" id="A0A9P7BFF0"/>
<evidence type="ECO:0000256" key="3">
    <source>
        <dbReference type="ARBA" id="ARBA00014605"/>
    </source>
</evidence>
<dbReference type="Proteomes" id="UP000697127">
    <property type="component" value="Unassembled WGS sequence"/>
</dbReference>
<feature type="active site" description="Tele-AMP-histidine intermediate" evidence="8">
    <location>
        <position position="95"/>
    </location>
</feature>
<gene>
    <name evidence="14" type="ORF">C6P40_002842</name>
</gene>
<dbReference type="InterPro" id="IPR036265">
    <property type="entry name" value="HIT-like_sf"/>
</dbReference>
<dbReference type="InterPro" id="IPR039383">
    <property type="entry name" value="FHIT"/>
</dbReference>
<evidence type="ECO:0000256" key="1">
    <source>
        <dbReference type="ARBA" id="ARBA00001936"/>
    </source>
</evidence>
<feature type="binding site" evidence="9">
    <location>
        <position position="97"/>
    </location>
    <ligand>
        <name>substrate</name>
    </ligand>
</feature>
<protein>
    <recommendedName>
        <fullName evidence="3 12">Bis(5'-adenosyl)-triphosphatase</fullName>
        <ecNumber evidence="2 12">3.6.1.29</ecNumber>
    </recommendedName>
</protein>